<evidence type="ECO:0000256" key="1">
    <source>
        <dbReference type="ARBA" id="ARBA00008532"/>
    </source>
</evidence>
<feature type="binding site" evidence="4">
    <location>
        <position position="251"/>
    </location>
    <ligand>
        <name>substrate</name>
    </ligand>
</feature>
<dbReference type="InterPro" id="IPR033199">
    <property type="entry name" value="DDAH-like"/>
</dbReference>
<keyword evidence="5" id="KW-0812">Transmembrane</keyword>
<dbReference type="EMBL" id="SODL02000005">
    <property type="protein sequence ID" value="MCP2368657.1"/>
    <property type="molecule type" value="Genomic_DNA"/>
</dbReference>
<keyword evidence="2 6" id="KW-0378">Hydrolase</keyword>
<evidence type="ECO:0000313" key="7">
    <source>
        <dbReference type="EMBL" id="SDR78938.1"/>
    </source>
</evidence>
<dbReference type="EC" id="3.5.3.18" evidence="6"/>
<dbReference type="EMBL" id="LT629755">
    <property type="protein sequence ID" value="SDR78938.1"/>
    <property type="molecule type" value="Genomic_DNA"/>
</dbReference>
<feature type="active site" description="Proton donor" evidence="3">
    <location>
        <position position="328"/>
    </location>
</feature>
<feature type="binding site" evidence="4">
    <location>
        <position position="407"/>
    </location>
    <ligand>
        <name>substrate</name>
    </ligand>
</feature>
<dbReference type="GO" id="GO:0016403">
    <property type="term" value="F:dimethylargininase activity"/>
    <property type="evidence" value="ECO:0007669"/>
    <property type="project" value="UniProtKB-EC"/>
</dbReference>
<feature type="transmembrane region" description="Helical" evidence="5">
    <location>
        <begin position="56"/>
        <end position="76"/>
    </location>
</feature>
<comment type="similarity">
    <text evidence="1">Belongs to the DDAH family.</text>
</comment>
<evidence type="ECO:0000313" key="9">
    <source>
        <dbReference type="Proteomes" id="UP000893823"/>
    </source>
</evidence>
<keyword evidence="9" id="KW-1185">Reference proteome</keyword>
<evidence type="ECO:0000313" key="6">
    <source>
        <dbReference type="EMBL" id="MCP2368657.1"/>
    </source>
</evidence>
<feature type="transmembrane region" description="Helical" evidence="5">
    <location>
        <begin position="26"/>
        <end position="50"/>
    </location>
</feature>
<dbReference type="SUPFAM" id="SSF55909">
    <property type="entry name" value="Pentein"/>
    <property type="match status" value="1"/>
</dbReference>
<dbReference type="OrthoDB" id="3196313at2"/>
<feature type="binding site" evidence="4">
    <location>
        <position position="298"/>
    </location>
    <ligand>
        <name>substrate</name>
    </ligand>
</feature>
<dbReference type="Gene3D" id="3.75.10.10">
    <property type="entry name" value="L-arginine/glycine Amidinotransferase, Chain A"/>
    <property type="match status" value="1"/>
</dbReference>
<keyword evidence="5" id="KW-1133">Transmembrane helix</keyword>
<protein>
    <submittedName>
        <fullName evidence="7">Dimethylargininase</fullName>
        <ecNumber evidence="6">3.5.3.18</ecNumber>
    </submittedName>
</protein>
<dbReference type="GO" id="GO:0045429">
    <property type="term" value="P:positive regulation of nitric oxide biosynthetic process"/>
    <property type="evidence" value="ECO:0007669"/>
    <property type="project" value="TreeGrafter"/>
</dbReference>
<dbReference type="STRING" id="589382.SAMN04489721_0286"/>
<dbReference type="Proteomes" id="UP000199482">
    <property type="component" value="Chromosome I"/>
</dbReference>
<feature type="binding site" evidence="4">
    <location>
        <position position="226"/>
    </location>
    <ligand>
        <name>substrate</name>
    </ligand>
</feature>
<feature type="binding site" evidence="4">
    <location>
        <position position="184"/>
    </location>
    <ligand>
        <name>substrate</name>
    </ligand>
</feature>
<evidence type="ECO:0000256" key="4">
    <source>
        <dbReference type="PIRSR" id="PIRSR633199-2"/>
    </source>
</evidence>
<dbReference type="PANTHER" id="PTHR12737:SF9">
    <property type="entry name" value="DIMETHYLARGININASE"/>
    <property type="match status" value="1"/>
</dbReference>
<name>A0A1H1LWF2_9MICO</name>
<evidence type="ECO:0000256" key="2">
    <source>
        <dbReference type="ARBA" id="ARBA00022801"/>
    </source>
</evidence>
<dbReference type="PANTHER" id="PTHR12737">
    <property type="entry name" value="DIMETHYLARGININE DIMETHYLAMINOHYDROLASE"/>
    <property type="match status" value="1"/>
</dbReference>
<reference evidence="6" key="3">
    <citation type="submission" date="2022-06" db="EMBL/GenBank/DDBJ databases">
        <title>Genomic Encyclopedia of Type Strains, Phase III (KMG-III): the genomes of soil and plant-associated and newly described type strains.</title>
        <authorList>
            <person name="Whitman W."/>
        </authorList>
    </citation>
    <scope>NUCLEOTIDE SEQUENCE</scope>
    <source>
        <strain evidence="6">CPCC 202695</strain>
    </source>
</reference>
<organism evidence="7 8">
    <name type="scientific">Agromyces flavus</name>
    <dbReference type="NCBI Taxonomy" id="589382"/>
    <lineage>
        <taxon>Bacteria</taxon>
        <taxon>Bacillati</taxon>
        <taxon>Actinomycetota</taxon>
        <taxon>Actinomycetes</taxon>
        <taxon>Micrococcales</taxon>
        <taxon>Microbacteriaceae</taxon>
        <taxon>Agromyces</taxon>
    </lineage>
</organism>
<dbReference type="GO" id="GO:0000052">
    <property type="term" value="P:citrulline metabolic process"/>
    <property type="evidence" value="ECO:0007669"/>
    <property type="project" value="TreeGrafter"/>
</dbReference>
<keyword evidence="5" id="KW-0472">Membrane</keyword>
<proteinExistence type="inferred from homology"/>
<dbReference type="GO" id="GO:0006525">
    <property type="term" value="P:arginine metabolic process"/>
    <property type="evidence" value="ECO:0007669"/>
    <property type="project" value="TreeGrafter"/>
</dbReference>
<evidence type="ECO:0000256" key="3">
    <source>
        <dbReference type="PIRSR" id="PIRSR633199-1"/>
    </source>
</evidence>
<dbReference type="GO" id="GO:0016597">
    <property type="term" value="F:amino acid binding"/>
    <property type="evidence" value="ECO:0007669"/>
    <property type="project" value="TreeGrafter"/>
</dbReference>
<dbReference type="NCBIfam" id="NF045660">
    <property type="entry name" value="DiMthArgaseDdahStm"/>
    <property type="match status" value="1"/>
</dbReference>
<reference evidence="7" key="2">
    <citation type="submission" date="2016-10" db="EMBL/GenBank/DDBJ databases">
        <authorList>
            <person name="de Groot N.N."/>
        </authorList>
    </citation>
    <scope>NUCLEOTIDE SEQUENCE [LARGE SCALE GENOMIC DNA]</scope>
    <source>
        <strain evidence="7">CPCC 202695</strain>
    </source>
</reference>
<gene>
    <name evidence="6" type="ORF">BCL57_002833</name>
    <name evidence="7" type="ORF">SAMN04489721_0286</name>
</gene>
<feature type="transmembrane region" description="Helical" evidence="5">
    <location>
        <begin position="118"/>
        <end position="144"/>
    </location>
</feature>
<dbReference type="AlphaFoldDB" id="A0A1H1LWF2"/>
<feature type="transmembrane region" description="Helical" evidence="5">
    <location>
        <begin position="88"/>
        <end position="112"/>
    </location>
</feature>
<evidence type="ECO:0000313" key="8">
    <source>
        <dbReference type="Proteomes" id="UP000199482"/>
    </source>
</evidence>
<accession>A0A1H1LWF2</accession>
<dbReference type="Pfam" id="PF02274">
    <property type="entry name" value="ADI"/>
    <property type="match status" value="1"/>
</dbReference>
<dbReference type="Proteomes" id="UP000893823">
    <property type="component" value="Unassembled WGS sequence"/>
</dbReference>
<feature type="active site" description="Nucleophile" evidence="3">
    <location>
        <position position="413"/>
    </location>
</feature>
<dbReference type="RefSeq" id="WP_092675399.1">
    <property type="nucleotide sequence ID" value="NZ_BMDN01000005.1"/>
</dbReference>
<evidence type="ECO:0000256" key="5">
    <source>
        <dbReference type="SAM" id="Phobius"/>
    </source>
</evidence>
<sequence length="419" mass="43749">MTPPATRPPALPDRTHAQASVARRTVAAIASAAVVALVAFGAGVLATFIAREQNPAILASALPYFALAAVVLWALLCVANAAGALRAWFLALPVGVTSALLATLLAGTVNVLSSGVLITAQVFSLLIATLVGVNLVFIIAAVLAEVFLAPRVSRAVLLHRQKRGVTRHVALVRIPASNLDEAQLTHIERRPVDQAKADAQWDDYCAALVAEGWDTVEVDAAPDLPDSVFIEDMVVFFGDLAVVANPGAESRSAEVEAVERAVRAMAGVSVASISAPGTLDGGDVLKVGDTVYVGASSRTNSEGIRQLRAILVPRGYTVVAVPVTRALHLKSSVTALPDGTVIGHPDLVDTPSLFTRFLPVPEIEGVAVVVLSDETLLMSASAPQTAELLSGLGYRVVTVDISEFEKLEGCVTCLSVRVR</sequence>
<feature type="binding site" evidence="4">
    <location>
        <begin position="231"/>
        <end position="232"/>
    </location>
    <ligand>
        <name>substrate</name>
    </ligand>
</feature>
<reference evidence="8" key="1">
    <citation type="submission" date="2016-10" db="EMBL/GenBank/DDBJ databases">
        <authorList>
            <person name="Varghese N."/>
            <person name="Submissions S."/>
        </authorList>
    </citation>
    <scope>NUCLEOTIDE SEQUENCE [LARGE SCALE GENOMIC DNA]</scope>
    <source>
        <strain evidence="8">CPCC 202695</strain>
    </source>
</reference>